<dbReference type="Proteomes" id="UP000195540">
    <property type="component" value="Chromosome"/>
</dbReference>
<comment type="subcellular location">
    <subcellularLocation>
        <location evidence="1 8">Cell inner membrane</location>
        <topology evidence="1 8">Single-pass membrane protein</topology>
    </subcellularLocation>
</comment>
<dbReference type="EMBL" id="CP021694">
    <property type="protein sequence ID" value="ARX36196.1"/>
    <property type="molecule type" value="Genomic_DNA"/>
</dbReference>
<keyword evidence="5 8" id="KW-0812">Transmembrane</keyword>
<dbReference type="Pfam" id="PF01848">
    <property type="entry name" value="HOK_GEF"/>
    <property type="match status" value="1"/>
</dbReference>
<dbReference type="InterPro" id="IPR000021">
    <property type="entry name" value="Hok/gef_toxin"/>
</dbReference>
<keyword evidence="6 8" id="KW-1133">Transmembrane helix</keyword>
<dbReference type="PRINTS" id="PR00281">
    <property type="entry name" value="HOKGEFTOXIC"/>
</dbReference>
<protein>
    <submittedName>
        <fullName evidence="9">Hok/Gef family protein</fullName>
    </submittedName>
    <submittedName>
        <fullName evidence="10">Type I toxin-antitoxin system Hok family toxin</fullName>
    </submittedName>
</protein>
<keyword evidence="4" id="KW-1277">Toxin-antitoxin system</keyword>
<evidence type="ECO:0000256" key="3">
    <source>
        <dbReference type="ARBA" id="ARBA00022519"/>
    </source>
</evidence>
<gene>
    <name evidence="9" type="ORF">AM402_19335</name>
    <name evidence="10" type="ORF">I3679_015965</name>
</gene>
<dbReference type="AlphaFoldDB" id="A0AAJ4RK96"/>
<reference evidence="9 11" key="1">
    <citation type="submission" date="2017-05" db="EMBL/GenBank/DDBJ databases">
        <title>Whole genome sequencing of Proteus mirabilis AR_0155.</title>
        <authorList>
            <person name="Conlan S."/>
            <person name="Thomas P.J."/>
            <person name="Mullikin J."/>
            <person name="Frank K.M."/>
            <person name="Segre J.A."/>
        </authorList>
    </citation>
    <scope>NUCLEOTIDE SEQUENCE [LARGE SCALE GENOMIC DNA]</scope>
    <source>
        <strain evidence="9 11">AR_0155</strain>
    </source>
</reference>
<evidence type="ECO:0000256" key="7">
    <source>
        <dbReference type="ARBA" id="ARBA00023136"/>
    </source>
</evidence>
<evidence type="ECO:0000256" key="2">
    <source>
        <dbReference type="ARBA" id="ARBA00022475"/>
    </source>
</evidence>
<name>A0AAJ4RK96_PROMI</name>
<accession>A0AAJ4RK96</accession>
<organism evidence="9 11">
    <name type="scientific">Proteus mirabilis</name>
    <dbReference type="NCBI Taxonomy" id="584"/>
    <lineage>
        <taxon>Bacteria</taxon>
        <taxon>Pseudomonadati</taxon>
        <taxon>Pseudomonadota</taxon>
        <taxon>Gammaproteobacteria</taxon>
        <taxon>Enterobacterales</taxon>
        <taxon>Morganellaceae</taxon>
        <taxon>Proteus</taxon>
    </lineage>
</organism>
<evidence type="ECO:0000313" key="11">
    <source>
        <dbReference type="Proteomes" id="UP000195540"/>
    </source>
</evidence>
<sequence>MTKITLFGITVVCVTVLMFALIVGERLCSLNISNGNMVVQAILMCHQ</sequence>
<proteinExistence type="inferred from homology"/>
<keyword evidence="3" id="KW-0997">Cell inner membrane</keyword>
<evidence type="ECO:0000256" key="6">
    <source>
        <dbReference type="ARBA" id="ARBA00022989"/>
    </source>
</evidence>
<dbReference type="GO" id="GO:0005886">
    <property type="term" value="C:plasma membrane"/>
    <property type="evidence" value="ECO:0007669"/>
    <property type="project" value="UniProtKB-SubCell"/>
</dbReference>
<reference evidence="10" key="2">
    <citation type="submission" date="2021-05" db="EMBL/GenBank/DDBJ databases">
        <title>First report of NDM-5 and VEB-6 producing Proteus mirabilis isolated from blood of a sepsis patient in Kolkata, India.</title>
        <authorList>
            <person name="Halder G."/>
            <person name="Chaudhuri B."/>
            <person name="Dutta S."/>
        </authorList>
    </citation>
    <scope>NUCLEOTIDE SEQUENCE [LARGE SCALE GENOMIC DNA]</scope>
    <source>
        <strain evidence="10">7049</strain>
    </source>
</reference>
<dbReference type="EMBL" id="JADQCH020000002">
    <property type="protein sequence ID" value="MEY2344896.1"/>
    <property type="molecule type" value="Genomic_DNA"/>
</dbReference>
<evidence type="ECO:0000256" key="4">
    <source>
        <dbReference type="ARBA" id="ARBA00022649"/>
    </source>
</evidence>
<feature type="transmembrane region" description="Helical" evidence="8">
    <location>
        <begin position="6"/>
        <end position="24"/>
    </location>
</feature>
<keyword evidence="7 8" id="KW-0472">Membrane</keyword>
<comment type="similarity">
    <text evidence="8">Belongs to the hok/gef family.</text>
</comment>
<keyword evidence="2" id="KW-1003">Cell membrane</keyword>
<dbReference type="GeneID" id="32917009"/>
<evidence type="ECO:0000256" key="5">
    <source>
        <dbReference type="ARBA" id="ARBA00022692"/>
    </source>
</evidence>
<evidence type="ECO:0000313" key="9">
    <source>
        <dbReference type="EMBL" id="ARX36196.1"/>
    </source>
</evidence>
<evidence type="ECO:0000313" key="10">
    <source>
        <dbReference type="EMBL" id="MEY2344896.1"/>
    </source>
</evidence>
<evidence type="ECO:0000256" key="1">
    <source>
        <dbReference type="ARBA" id="ARBA00004377"/>
    </source>
</evidence>
<evidence type="ECO:0000256" key="8">
    <source>
        <dbReference type="RuleBase" id="RU221113"/>
    </source>
</evidence>
<dbReference type="RefSeq" id="WP_012367444.1">
    <property type="nucleotide sequence ID" value="NZ_ABFCQN020000044.1"/>
</dbReference>